<dbReference type="InterPro" id="IPR016129">
    <property type="entry name" value="Caspase_his_AS"/>
</dbReference>
<accession>A0A8J2PNH0</accession>
<dbReference type="GO" id="GO:0006508">
    <property type="term" value="P:proteolysis"/>
    <property type="evidence" value="ECO:0007669"/>
    <property type="project" value="InterPro"/>
</dbReference>
<dbReference type="AlphaFoldDB" id="A0A8J2PNH0"/>
<dbReference type="GO" id="GO:0004364">
    <property type="term" value="F:glutathione transferase activity"/>
    <property type="evidence" value="ECO:0007669"/>
    <property type="project" value="UniProtKB-EC"/>
</dbReference>
<evidence type="ECO:0000259" key="7">
    <source>
        <dbReference type="PROSITE" id="PS50208"/>
    </source>
</evidence>
<feature type="compositionally biased region" description="Basic and acidic residues" evidence="5">
    <location>
        <begin position="248"/>
        <end position="265"/>
    </location>
</feature>
<dbReference type="PROSITE" id="PS50208">
    <property type="entry name" value="CASPASE_P20"/>
    <property type="match status" value="1"/>
</dbReference>
<evidence type="ECO:0000256" key="5">
    <source>
        <dbReference type="SAM" id="MobiDB-lite"/>
    </source>
</evidence>
<dbReference type="CDD" id="cd03192">
    <property type="entry name" value="GST_C_Sigma_like"/>
    <property type="match status" value="1"/>
</dbReference>
<evidence type="ECO:0000259" key="8">
    <source>
        <dbReference type="PROSITE" id="PS50404"/>
    </source>
</evidence>
<evidence type="ECO:0000256" key="2">
    <source>
        <dbReference type="ARBA" id="ARBA00038317"/>
    </source>
</evidence>
<dbReference type="SFLD" id="SFLDG00363">
    <property type="entry name" value="AMPS_(cytGST):_Alpha-__Mu-__Pi"/>
    <property type="match status" value="1"/>
</dbReference>
<dbReference type="InterPro" id="IPR001309">
    <property type="entry name" value="Pept_C14_p20"/>
</dbReference>
<feature type="region of interest" description="Disordered" evidence="5">
    <location>
        <begin position="1"/>
        <end position="34"/>
    </location>
</feature>
<organism evidence="10 11">
    <name type="scientific">Allacma fusca</name>
    <dbReference type="NCBI Taxonomy" id="39272"/>
    <lineage>
        <taxon>Eukaryota</taxon>
        <taxon>Metazoa</taxon>
        <taxon>Ecdysozoa</taxon>
        <taxon>Arthropoda</taxon>
        <taxon>Hexapoda</taxon>
        <taxon>Collembola</taxon>
        <taxon>Symphypleona</taxon>
        <taxon>Sminthuridae</taxon>
        <taxon>Allacma</taxon>
    </lineage>
</organism>
<dbReference type="GO" id="GO:0004197">
    <property type="term" value="F:cysteine-type endopeptidase activity"/>
    <property type="evidence" value="ECO:0007669"/>
    <property type="project" value="InterPro"/>
</dbReference>
<feature type="compositionally biased region" description="Basic and acidic residues" evidence="5">
    <location>
        <begin position="17"/>
        <end position="34"/>
    </location>
</feature>
<evidence type="ECO:0000256" key="3">
    <source>
        <dbReference type="ARBA" id="ARBA00047960"/>
    </source>
</evidence>
<comment type="similarity">
    <text evidence="4">Belongs to the peptidase C14A family.</text>
</comment>
<dbReference type="Pfam" id="PF02798">
    <property type="entry name" value="GST_N"/>
    <property type="match status" value="1"/>
</dbReference>
<dbReference type="Proteomes" id="UP000708208">
    <property type="component" value="Unassembled WGS sequence"/>
</dbReference>
<feature type="region of interest" description="Disordered" evidence="5">
    <location>
        <begin position="549"/>
        <end position="576"/>
    </location>
</feature>
<dbReference type="InterPro" id="IPR011600">
    <property type="entry name" value="Pept_C14_caspase"/>
</dbReference>
<feature type="compositionally biased region" description="Polar residues" evidence="5">
    <location>
        <begin position="531"/>
        <end position="540"/>
    </location>
</feature>
<sequence>MPDVVPVEATAGEDDIQEVKEGEPEGKAKVHDAKVKRSSSFKNWFKNLVPRQPSRSKEYDIQKAAGKLQEKSDESKEPDAEATSANEQEDVEKSKETKLDPEMPCAQDATHYNMDHPYRGKALILNFEEFDTKLKLKFLRGSSKDKVNLTSCLEKLQFEVESYDDLTVRDFCKVLDKVQQDGHEKRDCLVVAIMTHGNVDAVKLKDGTIMPSNLIWEQFSSSKCPSLAGKPKIFIFQAGKASSTEGSKSPEHNGKDKGDETDARPFSHVVPNDADNFVVFSSPLGQRSLKSPKHGSWLIQAICEVLEKHAYDEGEDLDSLFLTVKRKVSSNTSKHSDPDLNESAQVPIVSSSLMRKVVFRPKKESSENSFGQTDAQSPNDAEISEDITSSVADSENLLPVEAETINGNASHVTNVEVPAATNNDVPASSSGELPTSTNQEVTAAGSNEICVSTNGDLPVATGEVTAAEINKTFVVTNGKLLADANGGVSSAKNDEFPELASPESPVANNEAPTGAIVESPALSNEEDHSKTNGGTPVSIKTYSSVVSTPEVRADANSSTNSTPKDGISGVKNTEDSEVANLEASSTTEYFSPCNFGKEDFAALCTEEYCSLNFRNGFLKSTFITIHSDLVANVSPGSVNFFLQGDYESVLSYIITCPASSVSFEDQSHHCQEHLKIFFHSKFFQLSQRYTMASEKDTTKYVLYYYNGRGLAEPIRLLLSYGGASFEDKRAPLTSFVPLTPLPAEWKERALFSQVPILEFEGKQITQSLAITRYLARRYNLVGKDDFEAAKCDELADGVREYFMMWVSSYREQDAAKKQAIFDEASAAGNQRFLPKFRSVLEANGGKNLVGDGLTWADLYVAYFLDNIKKITNVEILKDYPDLQEYANNILSTPGFKKWVDQRPETQV</sequence>
<dbReference type="InterPro" id="IPR004045">
    <property type="entry name" value="Glutathione_S-Trfase_N"/>
</dbReference>
<feature type="region of interest" description="Disordered" evidence="5">
    <location>
        <begin position="360"/>
        <end position="382"/>
    </location>
</feature>
<feature type="domain" description="Caspase family p20" evidence="7">
    <location>
        <begin position="118"/>
        <end position="243"/>
    </location>
</feature>
<comment type="caution">
    <text evidence="10">The sequence shown here is derived from an EMBL/GenBank/DDBJ whole genome shotgun (WGS) entry which is preliminary data.</text>
</comment>
<dbReference type="PROSITE" id="PS50404">
    <property type="entry name" value="GST_NTER"/>
    <property type="match status" value="1"/>
</dbReference>
<dbReference type="Pfam" id="PF00656">
    <property type="entry name" value="Peptidase_C14"/>
    <property type="match status" value="1"/>
</dbReference>
<evidence type="ECO:0000259" key="6">
    <source>
        <dbReference type="PROSITE" id="PS50207"/>
    </source>
</evidence>
<dbReference type="OrthoDB" id="414243at2759"/>
<dbReference type="InterPro" id="IPR010987">
    <property type="entry name" value="Glutathione-S-Trfase_C-like"/>
</dbReference>
<feature type="compositionally biased region" description="Basic and acidic residues" evidence="5">
    <location>
        <begin position="91"/>
        <end position="101"/>
    </location>
</feature>
<feature type="compositionally biased region" description="Polar residues" evidence="5">
    <location>
        <begin position="367"/>
        <end position="379"/>
    </location>
</feature>
<evidence type="ECO:0000259" key="9">
    <source>
        <dbReference type="PROSITE" id="PS50405"/>
    </source>
</evidence>
<feature type="domain" description="GST C-terminal" evidence="9">
    <location>
        <begin position="784"/>
        <end position="907"/>
    </location>
</feature>
<gene>
    <name evidence="10" type="ORF">AFUS01_LOCUS46712</name>
</gene>
<dbReference type="InterPro" id="IPR004046">
    <property type="entry name" value="GST_C"/>
</dbReference>
<feature type="region of interest" description="Disordered" evidence="5">
    <location>
        <begin position="241"/>
        <end position="266"/>
    </location>
</feature>
<dbReference type="PROSITE" id="PS01121">
    <property type="entry name" value="CASPASE_HIS"/>
    <property type="match status" value="1"/>
</dbReference>
<dbReference type="Pfam" id="PF14497">
    <property type="entry name" value="GST_C_3"/>
    <property type="match status" value="1"/>
</dbReference>
<feature type="compositionally biased region" description="Basic and acidic residues" evidence="5">
    <location>
        <begin position="68"/>
        <end position="79"/>
    </location>
</feature>
<dbReference type="SMART" id="SM00115">
    <property type="entry name" value="CASc"/>
    <property type="match status" value="1"/>
</dbReference>
<dbReference type="SFLD" id="SFLDS00019">
    <property type="entry name" value="Glutathione_Transferase_(cytos"/>
    <property type="match status" value="1"/>
</dbReference>
<reference evidence="10" key="1">
    <citation type="submission" date="2021-06" db="EMBL/GenBank/DDBJ databases">
        <authorList>
            <person name="Hodson N. C."/>
            <person name="Mongue J. A."/>
            <person name="Jaron S. K."/>
        </authorList>
    </citation>
    <scope>NUCLEOTIDE SEQUENCE</scope>
</reference>
<feature type="domain" description="Caspase family p10" evidence="6">
    <location>
        <begin position="266"/>
        <end position="361"/>
    </location>
</feature>
<evidence type="ECO:0000256" key="4">
    <source>
        <dbReference type="RuleBase" id="RU003971"/>
    </source>
</evidence>
<dbReference type="InterPro" id="IPR015917">
    <property type="entry name" value="Pept_C14A"/>
</dbReference>
<feature type="region of interest" description="Disordered" evidence="5">
    <location>
        <begin position="521"/>
        <end position="540"/>
    </location>
</feature>
<name>A0A8J2PNH0_9HEXA</name>
<dbReference type="InterPro" id="IPR040079">
    <property type="entry name" value="Glutathione_S-Trfase"/>
</dbReference>
<evidence type="ECO:0000313" key="10">
    <source>
        <dbReference type="EMBL" id="CAG7837628.1"/>
    </source>
</evidence>
<dbReference type="InterPro" id="IPR002138">
    <property type="entry name" value="Pept_C14_p10"/>
</dbReference>
<dbReference type="SFLD" id="SFLDG01205">
    <property type="entry name" value="AMPS.1"/>
    <property type="match status" value="1"/>
</dbReference>
<evidence type="ECO:0000313" key="11">
    <source>
        <dbReference type="Proteomes" id="UP000708208"/>
    </source>
</evidence>
<dbReference type="PANTHER" id="PTHR11571">
    <property type="entry name" value="GLUTATHIONE S-TRANSFERASE"/>
    <property type="match status" value="1"/>
</dbReference>
<dbReference type="EC" id="2.5.1.18" evidence="1"/>
<comment type="catalytic activity">
    <reaction evidence="3">
        <text>RX + glutathione = an S-substituted glutathione + a halide anion + H(+)</text>
        <dbReference type="Rhea" id="RHEA:16437"/>
        <dbReference type="ChEBI" id="CHEBI:15378"/>
        <dbReference type="ChEBI" id="CHEBI:16042"/>
        <dbReference type="ChEBI" id="CHEBI:17792"/>
        <dbReference type="ChEBI" id="CHEBI:57925"/>
        <dbReference type="ChEBI" id="CHEBI:90779"/>
        <dbReference type="EC" id="2.5.1.18"/>
    </reaction>
</comment>
<dbReference type="PANTHER" id="PTHR11571:SF150">
    <property type="entry name" value="GLUTATHIONE S-TRANSFERASE"/>
    <property type="match status" value="1"/>
</dbReference>
<dbReference type="InterPro" id="IPR050213">
    <property type="entry name" value="GST_superfamily"/>
</dbReference>
<protein>
    <recommendedName>
        <fullName evidence="1">glutathione transferase</fullName>
        <ecNumber evidence="1">2.5.1.18</ecNumber>
    </recommendedName>
</protein>
<proteinExistence type="inferred from homology"/>
<feature type="region of interest" description="Disordered" evidence="5">
    <location>
        <begin position="492"/>
        <end position="511"/>
    </location>
</feature>
<dbReference type="GO" id="GO:0006749">
    <property type="term" value="P:glutathione metabolic process"/>
    <property type="evidence" value="ECO:0007669"/>
    <property type="project" value="TreeGrafter"/>
</dbReference>
<dbReference type="FunFam" id="1.20.1050.10:FF:000030">
    <property type="entry name" value="Glutathione S-transferase S1"/>
    <property type="match status" value="1"/>
</dbReference>
<keyword evidence="11" id="KW-1185">Reference proteome</keyword>
<dbReference type="PROSITE" id="PS50405">
    <property type="entry name" value="GST_CTER"/>
    <property type="match status" value="1"/>
</dbReference>
<feature type="domain" description="GST N-terminal" evidence="8">
    <location>
        <begin position="698"/>
        <end position="782"/>
    </location>
</feature>
<comment type="similarity">
    <text evidence="2">Belongs to the GST superfamily. Sigma family.</text>
</comment>
<dbReference type="PROSITE" id="PS50207">
    <property type="entry name" value="CASPASE_P10"/>
    <property type="match status" value="1"/>
</dbReference>
<evidence type="ECO:0000256" key="1">
    <source>
        <dbReference type="ARBA" id="ARBA00012452"/>
    </source>
</evidence>
<dbReference type="EMBL" id="CAJVCH010571486">
    <property type="protein sequence ID" value="CAG7837628.1"/>
    <property type="molecule type" value="Genomic_DNA"/>
</dbReference>
<dbReference type="CDD" id="cd03039">
    <property type="entry name" value="GST_N_Sigma_like"/>
    <property type="match status" value="1"/>
</dbReference>
<feature type="region of interest" description="Disordered" evidence="5">
    <location>
        <begin position="51"/>
        <end position="102"/>
    </location>
</feature>